<feature type="domain" description="Disease resistance N-terminal" evidence="8">
    <location>
        <begin position="4"/>
        <end position="71"/>
    </location>
</feature>
<keyword evidence="2" id="KW-0433">Leucine-rich repeat</keyword>
<dbReference type="Pfam" id="PF23559">
    <property type="entry name" value="WHD_DRP"/>
    <property type="match status" value="1"/>
</dbReference>
<feature type="domain" description="NB-ARC" evidence="7">
    <location>
        <begin position="194"/>
        <end position="294"/>
    </location>
</feature>
<evidence type="ECO:0000259" key="8">
    <source>
        <dbReference type="Pfam" id="PF18052"/>
    </source>
</evidence>
<evidence type="ECO:0000256" key="1">
    <source>
        <dbReference type="ARBA" id="ARBA00008894"/>
    </source>
</evidence>
<dbReference type="GO" id="GO:0043531">
    <property type="term" value="F:ADP binding"/>
    <property type="evidence" value="ECO:0007669"/>
    <property type="project" value="InterPro"/>
</dbReference>
<dbReference type="EMBL" id="LFYR01000794">
    <property type="protein sequence ID" value="KMZ69009.1"/>
    <property type="molecule type" value="Genomic_DNA"/>
</dbReference>
<evidence type="ECO:0000256" key="3">
    <source>
        <dbReference type="ARBA" id="ARBA00022737"/>
    </source>
</evidence>
<dbReference type="STRING" id="29655.A0A0K9PJ67"/>
<evidence type="ECO:0000259" key="10">
    <source>
        <dbReference type="Pfam" id="PF23598"/>
    </source>
</evidence>
<dbReference type="InterPro" id="IPR058922">
    <property type="entry name" value="WHD_DRP"/>
</dbReference>
<dbReference type="Gene3D" id="3.80.10.10">
    <property type="entry name" value="Ribonuclease Inhibitor"/>
    <property type="match status" value="1"/>
</dbReference>
<dbReference type="OMA" id="THWEITR"/>
<protein>
    <submittedName>
        <fullName evidence="11">NB-ARC domain-containing disease resistance protein</fullName>
    </submittedName>
</protein>
<evidence type="ECO:0000256" key="2">
    <source>
        <dbReference type="ARBA" id="ARBA00022614"/>
    </source>
</evidence>
<gene>
    <name evidence="11" type="ORF">ZOSMA_223G00060</name>
</gene>
<dbReference type="Gene3D" id="3.40.50.300">
    <property type="entry name" value="P-loop containing nucleotide triphosphate hydrolases"/>
    <property type="match status" value="1"/>
</dbReference>
<dbReference type="SUPFAM" id="SSF52058">
    <property type="entry name" value="L domain-like"/>
    <property type="match status" value="1"/>
</dbReference>
<evidence type="ECO:0000256" key="6">
    <source>
        <dbReference type="SAM" id="Coils"/>
    </source>
</evidence>
<sequence>MNTMKQDKERLDYRCKRFNAVLNDAEDNWEIYKISTKRWLHRLKLCISDAENVIEEYNYEYIQAKEDTRSITSISDSFSSYISDKLKEMHNKFEEILEERRENYEHMDEEDGSKLPQYVRLLSSPLSDQSIIYGRDDDLKKIVEILIDSHQQRQEEEEDYTTSIIVLVGIGGVGKTTLAQTKITKDTLVSTSTKKSSEEWEEKPSNLTVFSVIQEKLLDEWEGKKFLLVLDDVWNEIHEFSDMLGFLRTLGVQGSKIVVTTRSKVVANTMNPSVPYNLVALNSDDAWKLFRSRAIFGSSFDYEKQLLLEDIGKKIVEKYKGLPLIIKMWKEMMEHNPMDENEILECLRLSYTNLSAKLKRCFLYCSIYPKDHVFVGDELIRLWVAQGILRDEPEDEYIYVNGLLYRTFLEKHEQLDDNWGKSKYTLHDIMHDLAHKILEEEHSLLSENKGNARFEPIHGRTFHRSLYPQPKDIKIERLHTHLKHLRNLTWADETLVYLPDSIGELIHLRYLCLDTPSLVSLPESVCRLYNLRTIQCDSLKELPINVRILRELRHIISSKYIHLSIGLAKLIHLQTLPKLKVSSEDKEYSGLEELKNLSMLRGSLVLQGLVNEYVNEEDKMLKLYQKPDLRHLELTWFYSGENQTSRVDVLNNLKPHFNLVLN</sequence>
<dbReference type="InterPro" id="IPR041118">
    <property type="entry name" value="Rx_N"/>
</dbReference>
<keyword evidence="12" id="KW-1185">Reference proteome</keyword>
<dbReference type="GO" id="GO:0051707">
    <property type="term" value="P:response to other organism"/>
    <property type="evidence" value="ECO:0007669"/>
    <property type="project" value="UniProtKB-ARBA"/>
</dbReference>
<dbReference type="Pfam" id="PF23598">
    <property type="entry name" value="LRR_14"/>
    <property type="match status" value="1"/>
</dbReference>
<dbReference type="InterPro" id="IPR032675">
    <property type="entry name" value="LRR_dom_sf"/>
</dbReference>
<dbReference type="InterPro" id="IPR036388">
    <property type="entry name" value="WH-like_DNA-bd_sf"/>
</dbReference>
<dbReference type="OrthoDB" id="748871at2759"/>
<organism evidence="11 12">
    <name type="scientific">Zostera marina</name>
    <name type="common">Eelgrass</name>
    <dbReference type="NCBI Taxonomy" id="29655"/>
    <lineage>
        <taxon>Eukaryota</taxon>
        <taxon>Viridiplantae</taxon>
        <taxon>Streptophyta</taxon>
        <taxon>Embryophyta</taxon>
        <taxon>Tracheophyta</taxon>
        <taxon>Spermatophyta</taxon>
        <taxon>Magnoliopsida</taxon>
        <taxon>Liliopsida</taxon>
        <taxon>Zosteraceae</taxon>
        <taxon>Zostera</taxon>
    </lineage>
</organism>
<dbReference type="Gene3D" id="1.20.5.4130">
    <property type="match status" value="1"/>
</dbReference>
<keyword evidence="3" id="KW-0677">Repeat</keyword>
<evidence type="ECO:0000313" key="12">
    <source>
        <dbReference type="Proteomes" id="UP000036987"/>
    </source>
</evidence>
<keyword evidence="5" id="KW-0611">Plant defense</keyword>
<proteinExistence type="inferred from homology"/>
<dbReference type="InterPro" id="IPR002182">
    <property type="entry name" value="NB-ARC"/>
</dbReference>
<feature type="domain" description="Disease resistance R13L4/SHOC-2-like LRR" evidence="10">
    <location>
        <begin position="498"/>
        <end position="601"/>
    </location>
</feature>
<comment type="similarity">
    <text evidence="1">Belongs to the disease resistance NB-LRR family.</text>
</comment>
<evidence type="ECO:0000259" key="7">
    <source>
        <dbReference type="Pfam" id="PF00931"/>
    </source>
</evidence>
<dbReference type="Pfam" id="PF18052">
    <property type="entry name" value="Rx_N"/>
    <property type="match status" value="1"/>
</dbReference>
<dbReference type="GO" id="GO:0006952">
    <property type="term" value="P:defense response"/>
    <property type="evidence" value="ECO:0007669"/>
    <property type="project" value="UniProtKB-KW"/>
</dbReference>
<dbReference type="PRINTS" id="PR00364">
    <property type="entry name" value="DISEASERSIST"/>
</dbReference>
<dbReference type="SMR" id="A0A0K9PJ67"/>
<accession>A0A0K9PJ67</accession>
<reference evidence="12" key="1">
    <citation type="journal article" date="2016" name="Nature">
        <title>The genome of the seagrass Zostera marina reveals angiosperm adaptation to the sea.</title>
        <authorList>
            <person name="Olsen J.L."/>
            <person name="Rouze P."/>
            <person name="Verhelst B."/>
            <person name="Lin Y.-C."/>
            <person name="Bayer T."/>
            <person name="Collen J."/>
            <person name="Dattolo E."/>
            <person name="De Paoli E."/>
            <person name="Dittami S."/>
            <person name="Maumus F."/>
            <person name="Michel G."/>
            <person name="Kersting A."/>
            <person name="Lauritano C."/>
            <person name="Lohaus R."/>
            <person name="Toepel M."/>
            <person name="Tonon T."/>
            <person name="Vanneste K."/>
            <person name="Amirebrahimi M."/>
            <person name="Brakel J."/>
            <person name="Bostroem C."/>
            <person name="Chovatia M."/>
            <person name="Grimwood J."/>
            <person name="Jenkins J.W."/>
            <person name="Jueterbock A."/>
            <person name="Mraz A."/>
            <person name="Stam W.T."/>
            <person name="Tice H."/>
            <person name="Bornberg-Bauer E."/>
            <person name="Green P.J."/>
            <person name="Pearson G.A."/>
            <person name="Procaccini G."/>
            <person name="Duarte C.M."/>
            <person name="Schmutz J."/>
            <person name="Reusch T.B.H."/>
            <person name="Van de Peer Y."/>
        </authorList>
    </citation>
    <scope>NUCLEOTIDE SEQUENCE [LARGE SCALE GENOMIC DNA]</scope>
    <source>
        <strain evidence="12">cv. Finnish</strain>
    </source>
</reference>
<comment type="caution">
    <text evidence="11">The sequence shown here is derived from an EMBL/GenBank/DDBJ whole genome shotgun (WGS) entry which is preliminary data.</text>
</comment>
<dbReference type="InterPro" id="IPR044974">
    <property type="entry name" value="Disease_R_plants"/>
</dbReference>
<evidence type="ECO:0000256" key="5">
    <source>
        <dbReference type="ARBA" id="ARBA00022821"/>
    </source>
</evidence>
<dbReference type="InterPro" id="IPR055414">
    <property type="entry name" value="LRR_R13L4/SHOC2-like"/>
</dbReference>
<feature type="coiled-coil region" evidence="6">
    <location>
        <begin position="47"/>
        <end position="110"/>
    </location>
</feature>
<dbReference type="Gene3D" id="1.10.10.10">
    <property type="entry name" value="Winged helix-like DNA-binding domain superfamily/Winged helix DNA-binding domain"/>
    <property type="match status" value="1"/>
</dbReference>
<evidence type="ECO:0000259" key="9">
    <source>
        <dbReference type="Pfam" id="PF23559"/>
    </source>
</evidence>
<dbReference type="PANTHER" id="PTHR23155">
    <property type="entry name" value="DISEASE RESISTANCE PROTEIN RP"/>
    <property type="match status" value="1"/>
</dbReference>
<evidence type="ECO:0000256" key="4">
    <source>
        <dbReference type="ARBA" id="ARBA00022741"/>
    </source>
</evidence>
<feature type="domain" description="Disease resistance protein winged helix" evidence="9">
    <location>
        <begin position="367"/>
        <end position="434"/>
    </location>
</feature>
<dbReference type="Proteomes" id="UP000036987">
    <property type="component" value="Unassembled WGS sequence"/>
</dbReference>
<dbReference type="SUPFAM" id="SSF52540">
    <property type="entry name" value="P-loop containing nucleoside triphosphate hydrolases"/>
    <property type="match status" value="1"/>
</dbReference>
<evidence type="ECO:0000313" key="11">
    <source>
        <dbReference type="EMBL" id="KMZ69009.1"/>
    </source>
</evidence>
<dbReference type="Pfam" id="PF00931">
    <property type="entry name" value="NB-ARC"/>
    <property type="match status" value="1"/>
</dbReference>
<keyword evidence="4" id="KW-0547">Nucleotide-binding</keyword>
<dbReference type="PANTHER" id="PTHR23155:SF1221">
    <property type="entry name" value="OS11G0481150 PROTEIN"/>
    <property type="match status" value="1"/>
</dbReference>
<name>A0A0K9PJ67_ZOSMR</name>
<dbReference type="AlphaFoldDB" id="A0A0K9PJ67"/>
<keyword evidence="6" id="KW-0175">Coiled coil</keyword>
<dbReference type="InterPro" id="IPR027417">
    <property type="entry name" value="P-loop_NTPase"/>
</dbReference>